<sequence>MVSAGQKRATMMNRMRNEVKPKDISDVVFLRYENMVRTKLSSRYSNMRLGVNKLFNQFDPEKTGSVGMEDFSVVLRGFLVGIDEGEVLGVASLYSQGSNEKINLKAFLERMLDPDVGVPERFEDAENKVKSGETVEDIGKEHFEVLPMSQIAMTGSLDQRLAKFRAGVKGLFASKVPKERKKLPLQRRMTVHSSSIDSDLTAEVSRKNIFAVFERVGGKRNGANVDLPTWIKVFNHITKNPTQPSLHEDDLKELFKQCSDGNVEVFIDSLFPPKPTPHELIDANKKYGNTESVYKNRVDKCDAGNIDYKTAPFDEEGEGERRIYAPNEAEVPNRIVYRYSRTPVAPPTGFDTNSVALSGRAPVADLNLEHIQGFKGDGDTCNLYSVSDDRLVYTIAAVCIVYDVSTNSQTFFREHDDDITCLTVFEPDERAKGIKKSPRAASGQMGHTPVFYIWDVNTCETLYKLGGQGIFQRAVVGISFSWDGKHVAAVGMDDCHQIGIWNLVGGKDKETDEIIPKLLCLKDTQAGTPPMLTSIAWCGFEVPVTAAPSRGSRTGGSRAGSSRAGSSRAGGSRAGGSRAGGSRAGGSRVGGSRGGGSRAASRTARSTNSSSATTQALVTTGKGKHLKFWRWHPTKENLRPTDPVGPLTFQNAKFGNAPLPKTITDCAPICSKERKDIGDVTAVSGTDGNSGFVYLFRNSSATCMSFVEAHAGHPVSSITFDPLSRYIYSGGYDGMLHTWDMKLKMLEGMSTSLNPPERKKLSFMEHPDSLENKATLMCKRKTIFTARRQEAPVDPSKLAGPKKGRSLRGDGDVWVGPQATKAKLKHIAILRRKQVQDGETSSQFGEDAVTLAVGLARGTVALVNPMTGKAIGEARTGHCAHVYGLTTHPTDASLFLTVGEDCFLCLWDLRTMRCVKRRTLFAPGKSVAISPDGSHIAIGMFSGVVLIVDWQELFKSGELKMKFVIKDCEEDIDDLKYSPDGTMLAVGSHDNFVDIYDVWVEEKWQKVMKYQRKWRLKGHTSYITHLDWSKDGRIVQSNCGAYEILYWDIKRGVQIRSTLDSLEADTDWKTWTCVLGFPVMGIWDPESDGTDVNSVDVCKRRQLIVTADDFGGVNLMRWPAVAKSAAKKVNFGHAAHVMNVRFTCDDGYVISVGGKDRAIMLWKLNRNDHLEDKQAPPKPRLATKWKPQGGWDNGRELEGVGPAWAMTDQFANESNPRAMGWVNKQQKDGTYKMILQEPEKPYGDYKGRYNDHSSSRA</sequence>
<dbReference type="SUPFAM" id="SSF50978">
    <property type="entry name" value="WD40 repeat-like"/>
    <property type="match status" value="1"/>
</dbReference>
<dbReference type="SUPFAM" id="SSF50998">
    <property type="entry name" value="Quinoprotein alcohol dehydrogenase-like"/>
    <property type="match status" value="1"/>
</dbReference>
<evidence type="ECO:0000256" key="3">
    <source>
        <dbReference type="PROSITE-ProRule" id="PRU00221"/>
    </source>
</evidence>
<dbReference type="Pfam" id="PF23414">
    <property type="entry name" value="Beta-prop_EML_2"/>
    <property type="match status" value="1"/>
</dbReference>
<feature type="repeat" description="WD" evidence="3">
    <location>
        <begin position="715"/>
        <end position="742"/>
    </location>
</feature>
<organism evidence="6 7">
    <name type="scientific">Triparma columacea</name>
    <dbReference type="NCBI Taxonomy" id="722753"/>
    <lineage>
        <taxon>Eukaryota</taxon>
        <taxon>Sar</taxon>
        <taxon>Stramenopiles</taxon>
        <taxon>Ochrophyta</taxon>
        <taxon>Bolidophyceae</taxon>
        <taxon>Parmales</taxon>
        <taxon>Triparmaceae</taxon>
        <taxon>Triparma</taxon>
    </lineage>
</organism>
<dbReference type="GO" id="GO:0008017">
    <property type="term" value="F:microtubule binding"/>
    <property type="evidence" value="ECO:0007669"/>
    <property type="project" value="TreeGrafter"/>
</dbReference>
<feature type="compositionally biased region" description="Gly residues" evidence="4">
    <location>
        <begin position="572"/>
        <end position="597"/>
    </location>
</feature>
<dbReference type="Pfam" id="PF00400">
    <property type="entry name" value="WD40"/>
    <property type="match status" value="1"/>
</dbReference>
<keyword evidence="1 3" id="KW-0853">WD repeat</keyword>
<proteinExistence type="predicted"/>
<dbReference type="InterPro" id="IPR036322">
    <property type="entry name" value="WD40_repeat_dom_sf"/>
</dbReference>
<dbReference type="InterPro" id="IPR055442">
    <property type="entry name" value="Beta-prop_EML-like_2nd"/>
</dbReference>
<feature type="repeat" description="WD" evidence="3">
    <location>
        <begin position="1016"/>
        <end position="1057"/>
    </location>
</feature>
<comment type="caution">
    <text evidence="6">The sequence shown here is derived from an EMBL/GenBank/DDBJ whole genome shotgun (WGS) entry which is preliminary data.</text>
</comment>
<dbReference type="PANTHER" id="PTHR13720">
    <property type="entry name" value="WD-40 REPEAT PROTEIN"/>
    <property type="match status" value="1"/>
</dbReference>
<dbReference type="PROSITE" id="PS50082">
    <property type="entry name" value="WD_REPEATS_2"/>
    <property type="match status" value="5"/>
</dbReference>
<evidence type="ECO:0000313" key="6">
    <source>
        <dbReference type="EMBL" id="GMI44132.1"/>
    </source>
</evidence>
<evidence type="ECO:0000256" key="2">
    <source>
        <dbReference type="ARBA" id="ARBA00022737"/>
    </source>
</evidence>
<feature type="compositionally biased region" description="Basic and acidic residues" evidence="4">
    <location>
        <begin position="1237"/>
        <end position="1257"/>
    </location>
</feature>
<evidence type="ECO:0000313" key="7">
    <source>
        <dbReference type="Proteomes" id="UP001165065"/>
    </source>
</evidence>
<keyword evidence="2" id="KW-0677">Repeat</keyword>
<dbReference type="SUPFAM" id="SSF47473">
    <property type="entry name" value="EF-hand"/>
    <property type="match status" value="1"/>
</dbReference>
<feature type="domain" description="EF-hand" evidence="5">
    <location>
        <begin position="46"/>
        <end position="81"/>
    </location>
</feature>
<accession>A0A9W7GHJ7</accession>
<dbReference type="GO" id="GO:0005509">
    <property type="term" value="F:calcium ion binding"/>
    <property type="evidence" value="ECO:0007669"/>
    <property type="project" value="InterPro"/>
</dbReference>
<feature type="region of interest" description="Disordered" evidence="4">
    <location>
        <begin position="1235"/>
        <end position="1257"/>
    </location>
</feature>
<feature type="compositionally biased region" description="Low complexity" evidence="4">
    <location>
        <begin position="598"/>
        <end position="614"/>
    </location>
</feature>
<dbReference type="InterPro" id="IPR011992">
    <property type="entry name" value="EF-hand-dom_pair"/>
</dbReference>
<evidence type="ECO:0000256" key="1">
    <source>
        <dbReference type="ARBA" id="ARBA00022574"/>
    </source>
</evidence>
<dbReference type="Proteomes" id="UP001165065">
    <property type="component" value="Unassembled WGS sequence"/>
</dbReference>
<gene>
    <name evidence="6" type="ORF">TrCOL_g5472</name>
</gene>
<dbReference type="InterPro" id="IPR002048">
    <property type="entry name" value="EF_hand_dom"/>
</dbReference>
<evidence type="ECO:0000259" key="5">
    <source>
        <dbReference type="PROSITE" id="PS50222"/>
    </source>
</evidence>
<dbReference type="OrthoDB" id="47802at2759"/>
<dbReference type="PROSITE" id="PS00678">
    <property type="entry name" value="WD_REPEATS_1"/>
    <property type="match status" value="1"/>
</dbReference>
<evidence type="ECO:0000256" key="4">
    <source>
        <dbReference type="SAM" id="MobiDB-lite"/>
    </source>
</evidence>
<dbReference type="EMBL" id="BRYA01000208">
    <property type="protein sequence ID" value="GMI44132.1"/>
    <property type="molecule type" value="Genomic_DNA"/>
</dbReference>
<reference evidence="7" key="1">
    <citation type="journal article" date="2023" name="Commun. Biol.">
        <title>Genome analysis of Parmales, the sister group of diatoms, reveals the evolutionary specialization of diatoms from phago-mixotrophs to photoautotrophs.</title>
        <authorList>
            <person name="Ban H."/>
            <person name="Sato S."/>
            <person name="Yoshikawa S."/>
            <person name="Yamada K."/>
            <person name="Nakamura Y."/>
            <person name="Ichinomiya M."/>
            <person name="Sato N."/>
            <person name="Blanc-Mathieu R."/>
            <person name="Endo H."/>
            <person name="Kuwata A."/>
            <person name="Ogata H."/>
        </authorList>
    </citation>
    <scope>NUCLEOTIDE SEQUENCE [LARGE SCALE GENOMIC DNA]</scope>
</reference>
<feature type="region of interest" description="Disordered" evidence="4">
    <location>
        <begin position="548"/>
        <end position="614"/>
    </location>
</feature>
<feature type="repeat" description="WD" evidence="3">
    <location>
        <begin position="1130"/>
        <end position="1172"/>
    </location>
</feature>
<dbReference type="InterPro" id="IPR015943">
    <property type="entry name" value="WD40/YVTN_repeat-like_dom_sf"/>
</dbReference>
<feature type="region of interest" description="Disordered" evidence="4">
    <location>
        <begin position="1170"/>
        <end position="1192"/>
    </location>
</feature>
<dbReference type="PROSITE" id="PS50222">
    <property type="entry name" value="EF_HAND_2"/>
    <property type="match status" value="1"/>
</dbReference>
<dbReference type="InterPro" id="IPR011047">
    <property type="entry name" value="Quinoprotein_ADH-like_sf"/>
</dbReference>
<protein>
    <recommendedName>
        <fullName evidence="5">EF-hand domain-containing protein</fullName>
    </recommendedName>
</protein>
<keyword evidence="7" id="KW-1185">Reference proteome</keyword>
<dbReference type="PANTHER" id="PTHR13720:SF33">
    <property type="entry name" value="HELP DOMAIN-CONTAINING PROTEIN"/>
    <property type="match status" value="1"/>
</dbReference>
<feature type="compositionally biased region" description="Low complexity" evidence="4">
    <location>
        <begin position="559"/>
        <end position="571"/>
    </location>
</feature>
<name>A0A9W7GHJ7_9STRA</name>
<feature type="repeat" description="WD" evidence="3">
    <location>
        <begin position="965"/>
        <end position="998"/>
    </location>
</feature>
<feature type="repeat" description="WD" evidence="3">
    <location>
        <begin position="875"/>
        <end position="917"/>
    </location>
</feature>
<dbReference type="FunFam" id="2.130.10.10:FF:000320">
    <property type="entry name" value="echinoderm microtubule-associated protein-like 6"/>
    <property type="match status" value="1"/>
</dbReference>
<feature type="region of interest" description="Disordered" evidence="4">
    <location>
        <begin position="789"/>
        <end position="812"/>
    </location>
</feature>
<dbReference type="Gene3D" id="2.130.10.10">
    <property type="entry name" value="YVTN repeat-like/Quinoprotein amine dehydrogenase"/>
    <property type="match status" value="3"/>
</dbReference>
<dbReference type="GO" id="GO:0005929">
    <property type="term" value="C:cilium"/>
    <property type="evidence" value="ECO:0007669"/>
    <property type="project" value="UniProtKB-ARBA"/>
</dbReference>
<dbReference type="SMART" id="SM00320">
    <property type="entry name" value="WD40"/>
    <property type="match status" value="8"/>
</dbReference>
<dbReference type="InterPro" id="IPR050630">
    <property type="entry name" value="WD_repeat_EMAP"/>
</dbReference>
<dbReference type="InterPro" id="IPR001680">
    <property type="entry name" value="WD40_rpt"/>
</dbReference>
<dbReference type="AlphaFoldDB" id="A0A9W7GHJ7"/>
<dbReference type="InterPro" id="IPR019775">
    <property type="entry name" value="WD40_repeat_CS"/>
</dbReference>